<dbReference type="eggNOG" id="COG2267">
    <property type="taxonomic scope" value="Bacteria"/>
</dbReference>
<protein>
    <submittedName>
        <fullName evidence="2">Putative alpha/beta hydrolase</fullName>
    </submittedName>
</protein>
<dbReference type="SUPFAM" id="SSF53474">
    <property type="entry name" value="alpha/beta-Hydrolases"/>
    <property type="match status" value="1"/>
</dbReference>
<reference evidence="2 3" key="1">
    <citation type="submission" date="2006-06" db="EMBL/GenBank/DDBJ databases">
        <authorList>
            <person name="Moran M.A."/>
            <person name="Ferriera S."/>
            <person name="Johnson J."/>
            <person name="Kravitz S."/>
            <person name="Beeson K."/>
            <person name="Sutton G."/>
            <person name="Rogers Y.-H."/>
            <person name="Friedman R."/>
            <person name="Frazier M."/>
            <person name="Venter J.C."/>
        </authorList>
    </citation>
    <scope>NUCLEOTIDE SEQUENCE [LARGE SCALE GENOMIC DNA]</scope>
    <source>
        <strain evidence="2 3">E-37</strain>
    </source>
</reference>
<accession>A3K2G2</accession>
<feature type="domain" description="AB hydrolase-1" evidence="1">
    <location>
        <begin position="58"/>
        <end position="292"/>
    </location>
</feature>
<organism evidence="2 3">
    <name type="scientific">Sagittula stellata (strain ATCC 700073 / DSM 11524 / E-37)</name>
    <dbReference type="NCBI Taxonomy" id="388399"/>
    <lineage>
        <taxon>Bacteria</taxon>
        <taxon>Pseudomonadati</taxon>
        <taxon>Pseudomonadota</taxon>
        <taxon>Alphaproteobacteria</taxon>
        <taxon>Rhodobacterales</taxon>
        <taxon>Roseobacteraceae</taxon>
        <taxon>Sagittula</taxon>
    </lineage>
</organism>
<evidence type="ECO:0000313" key="3">
    <source>
        <dbReference type="Proteomes" id="UP000005713"/>
    </source>
</evidence>
<dbReference type="RefSeq" id="WP_005858238.1">
    <property type="nucleotide sequence ID" value="NZ_AAYA01000005.1"/>
</dbReference>
<comment type="caution">
    <text evidence="2">The sequence shown here is derived from an EMBL/GenBank/DDBJ whole genome shotgun (WGS) entry which is preliminary data.</text>
</comment>
<dbReference type="AlphaFoldDB" id="A3K2G2"/>
<dbReference type="InterPro" id="IPR000073">
    <property type="entry name" value="AB_hydrolase_1"/>
</dbReference>
<dbReference type="PANTHER" id="PTHR43194:SF2">
    <property type="entry name" value="PEROXISOMAL MEMBRANE PROTEIN LPX1"/>
    <property type="match status" value="1"/>
</dbReference>
<dbReference type="InterPro" id="IPR050228">
    <property type="entry name" value="Carboxylesterase_BioH"/>
</dbReference>
<dbReference type="InterPro" id="IPR029058">
    <property type="entry name" value="AB_hydrolase_fold"/>
</dbReference>
<dbReference type="Gene3D" id="3.40.50.1820">
    <property type="entry name" value="alpha/beta hydrolase"/>
    <property type="match status" value="1"/>
</dbReference>
<dbReference type="Pfam" id="PF00561">
    <property type="entry name" value="Abhydrolase_1"/>
    <property type="match status" value="1"/>
</dbReference>
<proteinExistence type="predicted"/>
<name>A3K2G2_SAGS3</name>
<dbReference type="OrthoDB" id="7267294at2"/>
<dbReference type="EMBL" id="AAYA01000005">
    <property type="protein sequence ID" value="EBA08371.1"/>
    <property type="molecule type" value="Genomic_DNA"/>
</dbReference>
<dbReference type="Proteomes" id="UP000005713">
    <property type="component" value="Unassembled WGS sequence"/>
</dbReference>
<keyword evidence="2" id="KW-0378">Hydrolase</keyword>
<evidence type="ECO:0000313" key="2">
    <source>
        <dbReference type="EMBL" id="EBA08371.1"/>
    </source>
</evidence>
<gene>
    <name evidence="2" type="ORF">SSE37_16203</name>
</gene>
<evidence type="ECO:0000259" key="1">
    <source>
        <dbReference type="Pfam" id="PF00561"/>
    </source>
</evidence>
<dbReference type="PANTHER" id="PTHR43194">
    <property type="entry name" value="HYDROLASE ALPHA/BETA FOLD FAMILY"/>
    <property type="match status" value="1"/>
</dbReference>
<dbReference type="PRINTS" id="PR00111">
    <property type="entry name" value="ABHYDROLASE"/>
</dbReference>
<dbReference type="GO" id="GO:0016787">
    <property type="term" value="F:hydrolase activity"/>
    <property type="evidence" value="ECO:0007669"/>
    <property type="project" value="UniProtKB-KW"/>
</dbReference>
<sequence length="309" mass="33761">MSTAATLAALALAGLPTVRELRRTPRNAHFRQQAPGRFAELSQGRTHYDWLGPERGATVVCVHGLTTPSYVWLGLARHLVAMGFRVLVYDLYGRGYSDAPRGPQTPGFFTRQLSDLLEHEALTGDFTLAGYSMGGAIAAHWGAANPDRLRRVILLAPAGMGHRSGATARFCTEWPLAGDWLFHMAYPTQFARIARSADDAESSIDDIAGLQVAELRRRGFVRSVLSSLRGTLRGTAEEAHRALHAAQVPVTVIWGRDDTVIPLRAMGQLAQWNRQARQVVIDGAGHGLPWTHTDKVAEAIRETLEAETA</sequence>
<keyword evidence="3" id="KW-1185">Reference proteome</keyword>